<organism evidence="1 2">
    <name type="scientific">Prevotella vespertina</name>
    <dbReference type="NCBI Taxonomy" id="2608404"/>
    <lineage>
        <taxon>Bacteria</taxon>
        <taxon>Pseudomonadati</taxon>
        <taxon>Bacteroidota</taxon>
        <taxon>Bacteroidia</taxon>
        <taxon>Bacteroidales</taxon>
        <taxon>Prevotellaceae</taxon>
        <taxon>Prevotella</taxon>
    </lineage>
</organism>
<dbReference type="Pfam" id="PF16266">
    <property type="entry name" value="DUF4919"/>
    <property type="match status" value="1"/>
</dbReference>
<dbReference type="AlphaFoldDB" id="A0A7C9HE87"/>
<comment type="caution">
    <text evidence="1">The sequence shown here is derived from an EMBL/GenBank/DDBJ whole genome shotgun (WGS) entry which is preliminary data.</text>
</comment>
<dbReference type="InterPro" id="IPR032578">
    <property type="entry name" value="DUF4919"/>
</dbReference>
<keyword evidence="2" id="KW-1185">Reference proteome</keyword>
<reference evidence="1 2" key="1">
    <citation type="submission" date="2019-09" db="EMBL/GenBank/DDBJ databases">
        <title>Prevotella A2879 sp. nov., isolated from an abscess of a patient.</title>
        <authorList>
            <person name="Buhl M."/>
            <person name="Oberhettinger P."/>
        </authorList>
    </citation>
    <scope>NUCLEOTIDE SEQUENCE [LARGE SCALE GENOMIC DNA]</scope>
    <source>
        <strain evidence="1 2">A2879</strain>
    </source>
</reference>
<accession>A0A7C9HE87</accession>
<protein>
    <submittedName>
        <fullName evidence="1">DUF4919 domain-containing protein</fullName>
    </submittedName>
</protein>
<evidence type="ECO:0000313" key="1">
    <source>
        <dbReference type="EMBL" id="MUL28028.1"/>
    </source>
</evidence>
<dbReference type="Proteomes" id="UP000482295">
    <property type="component" value="Unassembled WGS sequence"/>
</dbReference>
<dbReference type="EMBL" id="VVIQ01000006">
    <property type="protein sequence ID" value="MUL28028.1"/>
    <property type="molecule type" value="Genomic_DNA"/>
</dbReference>
<name>A0A7C9HE87_9BACT</name>
<sequence>MEMKKILILWFLSVNLMIVAQTERPITPVDWDYIRTEVEHNPQRVKTLVERMALLRMDSTMTSQDRILAFFGQSYISCGEEMNVCRDMKDSLRCRKMEVVSELADSILKVNPLSLDALIGKLSYYSDLANNHPDRSWSVEEDVKKTLLRTELILNTIAMTGDGSKIHPFAVTCVADEYNFIRYYLKISNIKGQAFLGDTDRISLGESNEFYKEKNVYFDITRCLELEQKGFSRK</sequence>
<evidence type="ECO:0000313" key="2">
    <source>
        <dbReference type="Proteomes" id="UP000482295"/>
    </source>
</evidence>
<proteinExistence type="predicted"/>
<gene>
    <name evidence="1" type="ORF">F0475_06875</name>
</gene>